<keyword evidence="1" id="KW-0732">Signal</keyword>
<name>W6AB01_9MOLU</name>
<keyword evidence="3" id="KW-1185">Reference proteome</keyword>
<feature type="chain" id="PRO_5004876085" description="Lipoprotein" evidence="1">
    <location>
        <begin position="31"/>
        <end position="176"/>
    </location>
</feature>
<sequence length="176" mass="19617">MYKNLGTVERRINLKKLLLIFSGMSITATAASAVVACDAKIASFDMYASSIRSRLPGWNRQDQDISQFYDSPENGFRDDMPVETFINAVLAVTKDTVKGSTEKNDFTMEIVGSDDESKWDDAKLIYNSDTPATETTFTTKWVRVSFEAVKGSKLWRGNGSFMVKIIPNTEVDQGSN</sequence>
<feature type="signal peptide" evidence="1">
    <location>
        <begin position="1"/>
        <end position="30"/>
    </location>
</feature>
<evidence type="ECO:0000256" key="1">
    <source>
        <dbReference type="SAM" id="SignalP"/>
    </source>
</evidence>
<dbReference type="Proteomes" id="UP000019265">
    <property type="component" value="Chromosome"/>
</dbReference>
<organism evidence="2 3">
    <name type="scientific">Spiroplasma sabaudiense Ar-1343</name>
    <dbReference type="NCBI Taxonomy" id="1276257"/>
    <lineage>
        <taxon>Bacteria</taxon>
        <taxon>Bacillati</taxon>
        <taxon>Mycoplasmatota</taxon>
        <taxon>Mollicutes</taxon>
        <taxon>Entomoplasmatales</taxon>
        <taxon>Spiroplasmataceae</taxon>
        <taxon>Spiroplasma</taxon>
    </lineage>
</organism>
<reference evidence="2 3" key="1">
    <citation type="journal article" date="2014" name="Genome Biol. Evol.">
        <title>Molecular evolution of the substrate utilization strategies and putative virulence factors in mosquito-associated Spiroplasma species.</title>
        <authorList>
            <person name="Chang T.H."/>
            <person name="Lo W.S."/>
            <person name="Ku C."/>
            <person name="Chen L.L."/>
            <person name="Kuo C.H."/>
        </authorList>
    </citation>
    <scope>NUCLEOTIDE SEQUENCE [LARGE SCALE GENOMIC DNA]</scope>
    <source>
        <strain evidence="2">Ar-1343</strain>
    </source>
</reference>
<dbReference type="PATRIC" id="fig|1276257.3.peg.808"/>
<dbReference type="KEGG" id="ssab:SSABA_v1c07960"/>
<gene>
    <name evidence="2" type="ORF">SSABA_v1c07960</name>
</gene>
<accession>W6AB01</accession>
<dbReference type="AlphaFoldDB" id="W6AB01"/>
<dbReference type="STRING" id="1276257.SSABA_v1c07960"/>
<proteinExistence type="predicted"/>
<dbReference type="EMBL" id="CP006934">
    <property type="protein sequence ID" value="AHI54197.1"/>
    <property type="molecule type" value="Genomic_DNA"/>
</dbReference>
<evidence type="ECO:0008006" key="4">
    <source>
        <dbReference type="Google" id="ProtNLM"/>
    </source>
</evidence>
<dbReference type="HOGENOM" id="CLU_1524215_0_0_14"/>
<evidence type="ECO:0000313" key="2">
    <source>
        <dbReference type="EMBL" id="AHI54197.1"/>
    </source>
</evidence>
<protein>
    <recommendedName>
        <fullName evidence="4">Lipoprotein</fullName>
    </recommendedName>
</protein>
<evidence type="ECO:0000313" key="3">
    <source>
        <dbReference type="Proteomes" id="UP000019265"/>
    </source>
</evidence>